<dbReference type="EMBL" id="BMAT01007416">
    <property type="protein sequence ID" value="GFR63769.1"/>
    <property type="molecule type" value="Genomic_DNA"/>
</dbReference>
<organism evidence="2 3">
    <name type="scientific">Elysia marginata</name>
    <dbReference type="NCBI Taxonomy" id="1093978"/>
    <lineage>
        <taxon>Eukaryota</taxon>
        <taxon>Metazoa</taxon>
        <taxon>Spiralia</taxon>
        <taxon>Lophotrochozoa</taxon>
        <taxon>Mollusca</taxon>
        <taxon>Gastropoda</taxon>
        <taxon>Heterobranchia</taxon>
        <taxon>Euthyneura</taxon>
        <taxon>Panpulmonata</taxon>
        <taxon>Sacoglossa</taxon>
        <taxon>Placobranchoidea</taxon>
        <taxon>Plakobranchidae</taxon>
        <taxon>Elysia</taxon>
    </lineage>
</organism>
<dbReference type="Gene3D" id="3.30.70.2850">
    <property type="match status" value="1"/>
</dbReference>
<dbReference type="Proteomes" id="UP000762676">
    <property type="component" value="Unassembled WGS sequence"/>
</dbReference>
<sequence>MWVRDEIWVFLCVMDCRERDEILDPDTDLKDRHLMMTTGPLRERQLSVKSDQHSVIMRPPPVSDNVGDDCHDGDDNYNDDDDNDDDYNDDDDDDGDDDDDDYDDDDDDDDDKHNKASKQNTMTTISFHNDTVHRKWQLEKGLLGINISTFSFR</sequence>
<evidence type="ECO:0000313" key="3">
    <source>
        <dbReference type="Proteomes" id="UP000762676"/>
    </source>
</evidence>
<evidence type="ECO:0000313" key="2">
    <source>
        <dbReference type="EMBL" id="GFR63769.1"/>
    </source>
</evidence>
<comment type="caution">
    <text evidence="2">The sequence shown here is derived from an EMBL/GenBank/DDBJ whole genome shotgun (WGS) entry which is preliminary data.</text>
</comment>
<proteinExistence type="predicted"/>
<dbReference type="AlphaFoldDB" id="A0AAV4ESL5"/>
<reference evidence="2 3" key="1">
    <citation type="journal article" date="2021" name="Elife">
        <title>Chloroplast acquisition without the gene transfer in kleptoplastic sea slugs, Plakobranchus ocellatus.</title>
        <authorList>
            <person name="Maeda T."/>
            <person name="Takahashi S."/>
            <person name="Yoshida T."/>
            <person name="Shimamura S."/>
            <person name="Takaki Y."/>
            <person name="Nagai Y."/>
            <person name="Toyoda A."/>
            <person name="Suzuki Y."/>
            <person name="Arimoto A."/>
            <person name="Ishii H."/>
            <person name="Satoh N."/>
            <person name="Nishiyama T."/>
            <person name="Hasebe M."/>
            <person name="Maruyama T."/>
            <person name="Minagawa J."/>
            <person name="Obokata J."/>
            <person name="Shigenobu S."/>
        </authorList>
    </citation>
    <scope>NUCLEOTIDE SEQUENCE [LARGE SCALE GENOMIC DNA]</scope>
</reference>
<evidence type="ECO:0000256" key="1">
    <source>
        <dbReference type="SAM" id="MobiDB-lite"/>
    </source>
</evidence>
<gene>
    <name evidence="2" type="ORF">ElyMa_003614000</name>
</gene>
<accession>A0AAV4ESL5</accession>
<protein>
    <submittedName>
        <fullName evidence="2">Uncharacterized protein</fullName>
    </submittedName>
</protein>
<feature type="region of interest" description="Disordered" evidence="1">
    <location>
        <begin position="40"/>
        <end position="120"/>
    </location>
</feature>
<keyword evidence="3" id="KW-1185">Reference proteome</keyword>
<name>A0AAV4ESL5_9GAST</name>
<feature type="compositionally biased region" description="Acidic residues" evidence="1">
    <location>
        <begin position="75"/>
        <end position="110"/>
    </location>
</feature>
<feature type="compositionally biased region" description="Basic and acidic residues" evidence="1">
    <location>
        <begin position="41"/>
        <end position="52"/>
    </location>
</feature>